<name>A0A081B8P3_9HYPH</name>
<comment type="caution">
    <text evidence="2">The sequence shown here is derived from an EMBL/GenBank/DDBJ whole genome shotgun (WGS) entry which is preliminary data.</text>
</comment>
<keyword evidence="1" id="KW-0732">Signal</keyword>
<accession>A0A081B8P3</accession>
<sequence length="81" mass="8698">MRNQTTKFMQIVTGAALAGLLGAGAALAAEDTLKSYDRESMQRLFEQMSEGGAAGISEDDLLVTGTVKSDKKSDKKEDDKR</sequence>
<protein>
    <submittedName>
        <fullName evidence="2">DNA repair protein RadC</fullName>
    </submittedName>
</protein>
<dbReference type="AlphaFoldDB" id="A0A081B8P3"/>
<organism evidence="2 3">
    <name type="scientific">Tepidicaulis marinus</name>
    <dbReference type="NCBI Taxonomy" id="1333998"/>
    <lineage>
        <taxon>Bacteria</taxon>
        <taxon>Pseudomonadati</taxon>
        <taxon>Pseudomonadota</taxon>
        <taxon>Alphaproteobacteria</taxon>
        <taxon>Hyphomicrobiales</taxon>
        <taxon>Parvibaculaceae</taxon>
        <taxon>Tepidicaulis</taxon>
    </lineage>
</organism>
<feature type="chain" id="PRO_5001755015" evidence="1">
    <location>
        <begin position="29"/>
        <end position="81"/>
    </location>
</feature>
<reference evidence="2 3" key="1">
    <citation type="submission" date="2014-07" db="EMBL/GenBank/DDBJ databases">
        <title>Tepidicaulis marinum gen. nov., sp. nov., a novel marine bacterium denitrifying nitrate to nitrous oxide strictly under microaerobic conditions.</title>
        <authorList>
            <person name="Takeuchi M."/>
            <person name="Yamagishi T."/>
            <person name="Kamagata Y."/>
            <person name="Oshima K."/>
            <person name="Hattori M."/>
            <person name="Katayama T."/>
            <person name="Hanada S."/>
            <person name="Tamaki H."/>
            <person name="Marumo K."/>
            <person name="Maeda H."/>
            <person name="Nedachi M."/>
            <person name="Iwasaki W."/>
            <person name="Suwa Y."/>
            <person name="Sakata S."/>
        </authorList>
    </citation>
    <scope>NUCLEOTIDE SEQUENCE [LARGE SCALE GENOMIC DNA]</scope>
    <source>
        <strain evidence="2 3">MA2</strain>
    </source>
</reference>
<evidence type="ECO:0000313" key="3">
    <source>
        <dbReference type="Proteomes" id="UP000028702"/>
    </source>
</evidence>
<evidence type="ECO:0000313" key="2">
    <source>
        <dbReference type="EMBL" id="GAK44411.1"/>
    </source>
</evidence>
<dbReference type="Proteomes" id="UP000028702">
    <property type="component" value="Unassembled WGS sequence"/>
</dbReference>
<gene>
    <name evidence="2" type="ORF">M2A_0910</name>
</gene>
<dbReference type="RefSeq" id="WP_045443513.1">
    <property type="nucleotide sequence ID" value="NZ_BBIO01000003.1"/>
</dbReference>
<evidence type="ECO:0000256" key="1">
    <source>
        <dbReference type="SAM" id="SignalP"/>
    </source>
</evidence>
<keyword evidence="3" id="KW-1185">Reference proteome</keyword>
<dbReference type="EMBL" id="BBIO01000003">
    <property type="protein sequence ID" value="GAK44411.1"/>
    <property type="molecule type" value="Genomic_DNA"/>
</dbReference>
<proteinExistence type="predicted"/>
<feature type="signal peptide" evidence="1">
    <location>
        <begin position="1"/>
        <end position="28"/>
    </location>
</feature>